<reference evidence="1" key="3">
    <citation type="submission" date="2021-06" db="EMBL/GenBank/DDBJ databases">
        <title>Chromosome-level genome assembly for S. haematobium.</title>
        <authorList>
            <person name="Stroehlein A.J."/>
        </authorList>
    </citation>
    <scope>NUCLEOTIDE SEQUENCE</scope>
</reference>
<evidence type="ECO:0000313" key="2">
    <source>
        <dbReference type="Proteomes" id="UP000471633"/>
    </source>
</evidence>
<dbReference type="RefSeq" id="XP_051074001.1">
    <property type="nucleotide sequence ID" value="XM_051218047.1"/>
</dbReference>
<dbReference type="EMBL" id="AMPZ03000001">
    <property type="protein sequence ID" value="KAH9594978.1"/>
    <property type="molecule type" value="Genomic_DNA"/>
</dbReference>
<sequence>AEDFQKMCSNVELKKPIFGRECGTVDPHENVSNYHNYLSREISTNSIEKYNLNENLSDLQTVSEILPSYPVSNYNSSRPGAFFPWPRNITGERVEKYDSRSISYNALLGIEIEHRPPTNIPGPIKMAFGRAAPGYYAQKYPSKETWFNSNALHRHIPVIRFNPFSRNLDNYKNYKNEYREYLYRVNELTEYQDKYLANTPSL</sequence>
<reference evidence="1" key="1">
    <citation type="journal article" date="2012" name="Nat. Genet.">
        <title>Whole-genome sequence of Schistosoma haematobium.</title>
        <authorList>
            <person name="Young N.D."/>
            <person name="Jex A.R."/>
            <person name="Li B."/>
            <person name="Liu S."/>
            <person name="Yang L."/>
            <person name="Xiong Z."/>
            <person name="Li Y."/>
            <person name="Cantacessi C."/>
            <person name="Hall R.S."/>
            <person name="Xu X."/>
            <person name="Chen F."/>
            <person name="Wu X."/>
            <person name="Zerlotini A."/>
            <person name="Oliveira G."/>
            <person name="Hofmann A."/>
            <person name="Zhang G."/>
            <person name="Fang X."/>
            <person name="Kang Y."/>
            <person name="Campbell B.E."/>
            <person name="Loukas A."/>
            <person name="Ranganathan S."/>
            <person name="Rollinson D."/>
            <person name="Rinaldi G."/>
            <person name="Brindley P.J."/>
            <person name="Yang H."/>
            <person name="Wang J."/>
            <person name="Wang J."/>
            <person name="Gasser R.B."/>
        </authorList>
    </citation>
    <scope>NUCLEOTIDE SEQUENCE</scope>
</reference>
<protein>
    <submittedName>
        <fullName evidence="1">Uncharacterized protein</fullName>
    </submittedName>
</protein>
<dbReference type="CTD" id="24597324"/>
<comment type="caution">
    <text evidence="1">The sequence shown here is derived from an EMBL/GenBank/DDBJ whole genome shotgun (WGS) entry which is preliminary data.</text>
</comment>
<organism evidence="1 2">
    <name type="scientific">Schistosoma haematobium</name>
    <name type="common">Blood fluke</name>
    <dbReference type="NCBI Taxonomy" id="6185"/>
    <lineage>
        <taxon>Eukaryota</taxon>
        <taxon>Metazoa</taxon>
        <taxon>Spiralia</taxon>
        <taxon>Lophotrochozoa</taxon>
        <taxon>Platyhelminthes</taxon>
        <taxon>Trematoda</taxon>
        <taxon>Digenea</taxon>
        <taxon>Strigeidida</taxon>
        <taxon>Schistosomatoidea</taxon>
        <taxon>Schistosomatidae</taxon>
        <taxon>Schistosoma</taxon>
    </lineage>
</organism>
<dbReference type="GeneID" id="24597324"/>
<proteinExistence type="predicted"/>
<feature type="non-terminal residue" evidence="1">
    <location>
        <position position="1"/>
    </location>
</feature>
<keyword evidence="2" id="KW-1185">Reference proteome</keyword>
<dbReference type="Proteomes" id="UP000471633">
    <property type="component" value="Unassembled WGS sequence"/>
</dbReference>
<gene>
    <name evidence="1" type="ORF">MS3_00009651</name>
</gene>
<evidence type="ECO:0000313" key="1">
    <source>
        <dbReference type="EMBL" id="KAH9594978.1"/>
    </source>
</evidence>
<reference evidence="1" key="4">
    <citation type="journal article" date="2022" name="PLoS Pathog.">
        <title>Chromosome-level genome of Schistosoma haematobium underpins genome-wide explorations of molecular variation.</title>
        <authorList>
            <person name="Stroehlein A.J."/>
            <person name="Korhonen P.K."/>
            <person name="Lee V.V."/>
            <person name="Ralph S.A."/>
            <person name="Mentink-Kane M."/>
            <person name="You H."/>
            <person name="McManus D.P."/>
            <person name="Tchuente L.T."/>
            <person name="Stothard J.R."/>
            <person name="Kaur P."/>
            <person name="Dudchenko O."/>
            <person name="Aiden E.L."/>
            <person name="Yang B."/>
            <person name="Yang H."/>
            <person name="Emery A.M."/>
            <person name="Webster B.L."/>
            <person name="Brindley P.J."/>
            <person name="Rollinson D."/>
            <person name="Chang B.C.H."/>
            <person name="Gasser R.B."/>
            <person name="Young N.D."/>
        </authorList>
    </citation>
    <scope>NUCLEOTIDE SEQUENCE</scope>
</reference>
<name>A0A922S622_SCHHA</name>
<accession>A0A922S622</accession>
<reference evidence="1" key="2">
    <citation type="journal article" date="2019" name="Gigascience">
        <title>High-quality Schistosoma haematobium genome achieved by single-molecule and long-range sequencing.</title>
        <authorList>
            <person name="Stroehlein A.J."/>
            <person name="Korhonen P.K."/>
            <person name="Chong T.M."/>
            <person name="Lim Y.L."/>
            <person name="Chan K.G."/>
            <person name="Webster B."/>
            <person name="Rollinson D."/>
            <person name="Brindley P.J."/>
            <person name="Gasser R.B."/>
            <person name="Young N.D."/>
        </authorList>
    </citation>
    <scope>NUCLEOTIDE SEQUENCE</scope>
</reference>
<dbReference type="AlphaFoldDB" id="A0A922S622"/>